<dbReference type="InterPro" id="IPR001943">
    <property type="entry name" value="UVR_dom"/>
</dbReference>
<dbReference type="InterPro" id="IPR019489">
    <property type="entry name" value="Clp_ATPase_C"/>
</dbReference>
<evidence type="ECO:0000256" key="6">
    <source>
        <dbReference type="RuleBase" id="RU004432"/>
    </source>
</evidence>
<dbReference type="SUPFAM" id="SSF52540">
    <property type="entry name" value="P-loop containing nucleoside triphosphate hydrolases"/>
    <property type="match status" value="2"/>
</dbReference>
<dbReference type="Pfam" id="PF10431">
    <property type="entry name" value="ClpB_D2-small"/>
    <property type="match status" value="1"/>
</dbReference>
<dbReference type="InterPro" id="IPR018368">
    <property type="entry name" value="ClpA/B_CS1"/>
</dbReference>
<dbReference type="PROSITE" id="PS00870">
    <property type="entry name" value="CLPAB_1"/>
    <property type="match status" value="1"/>
</dbReference>
<dbReference type="PRINTS" id="PR00300">
    <property type="entry name" value="CLPPROTEASEA"/>
</dbReference>
<evidence type="ECO:0000256" key="1">
    <source>
        <dbReference type="ARBA" id="ARBA00022737"/>
    </source>
</evidence>
<gene>
    <name evidence="10" type="ORF">H9714_09010</name>
</gene>
<dbReference type="Proteomes" id="UP000824208">
    <property type="component" value="Unassembled WGS sequence"/>
</dbReference>
<dbReference type="GO" id="GO:0005524">
    <property type="term" value="F:ATP binding"/>
    <property type="evidence" value="ECO:0007669"/>
    <property type="project" value="UniProtKB-KW"/>
</dbReference>
<dbReference type="InterPro" id="IPR036628">
    <property type="entry name" value="Clp_N_dom_sf"/>
</dbReference>
<dbReference type="Pfam" id="PF07724">
    <property type="entry name" value="AAA_2"/>
    <property type="match status" value="1"/>
</dbReference>
<accession>A0A9D2S6V7</accession>
<dbReference type="SMART" id="SM00382">
    <property type="entry name" value="AAA"/>
    <property type="match status" value="2"/>
</dbReference>
<dbReference type="Pfam" id="PF02861">
    <property type="entry name" value="Clp_N"/>
    <property type="match status" value="1"/>
</dbReference>
<protein>
    <submittedName>
        <fullName evidence="10">ATP-dependent Clp protease ATP-binding subunit</fullName>
    </submittedName>
</protein>
<feature type="region of interest" description="Disordered" evidence="7">
    <location>
        <begin position="803"/>
        <end position="825"/>
    </location>
</feature>
<dbReference type="GO" id="GO:0008233">
    <property type="term" value="F:peptidase activity"/>
    <property type="evidence" value="ECO:0007669"/>
    <property type="project" value="UniProtKB-KW"/>
</dbReference>
<keyword evidence="2 6" id="KW-0547">Nucleotide-binding</keyword>
<keyword evidence="10" id="KW-0378">Hydrolase</keyword>
<evidence type="ECO:0000256" key="7">
    <source>
        <dbReference type="SAM" id="MobiDB-lite"/>
    </source>
</evidence>
<name>A0A9D2S6V7_9FIRM</name>
<dbReference type="GO" id="GO:0006508">
    <property type="term" value="P:proteolysis"/>
    <property type="evidence" value="ECO:0007669"/>
    <property type="project" value="UniProtKB-KW"/>
</dbReference>
<dbReference type="CDD" id="cd00009">
    <property type="entry name" value="AAA"/>
    <property type="match status" value="1"/>
</dbReference>
<organism evidence="10 11">
    <name type="scientific">Candidatus Flavonifractor intestinipullorum</name>
    <dbReference type="NCBI Taxonomy" id="2838587"/>
    <lineage>
        <taxon>Bacteria</taxon>
        <taxon>Bacillati</taxon>
        <taxon>Bacillota</taxon>
        <taxon>Clostridia</taxon>
        <taxon>Eubacteriales</taxon>
        <taxon>Oscillospiraceae</taxon>
        <taxon>Flavonifractor</taxon>
    </lineage>
</organism>
<dbReference type="SMART" id="SM01086">
    <property type="entry name" value="ClpB_D2-small"/>
    <property type="match status" value="1"/>
</dbReference>
<dbReference type="CDD" id="cd19499">
    <property type="entry name" value="RecA-like_ClpB_Hsp104-like"/>
    <property type="match status" value="1"/>
</dbReference>
<reference evidence="10" key="2">
    <citation type="submission" date="2021-04" db="EMBL/GenBank/DDBJ databases">
        <authorList>
            <person name="Gilroy R."/>
        </authorList>
    </citation>
    <scope>NUCLEOTIDE SEQUENCE</scope>
    <source>
        <strain evidence="10">CHK189-11263</strain>
    </source>
</reference>
<dbReference type="InterPro" id="IPR028299">
    <property type="entry name" value="ClpA/B_CS2"/>
</dbReference>
<dbReference type="InterPro" id="IPR041546">
    <property type="entry name" value="ClpA/ClpB_AAA_lid"/>
</dbReference>
<dbReference type="EMBL" id="DWYC01000082">
    <property type="protein sequence ID" value="HJB57675.1"/>
    <property type="molecule type" value="Genomic_DNA"/>
</dbReference>
<dbReference type="PROSITE" id="PS00871">
    <property type="entry name" value="CLPAB_2"/>
    <property type="match status" value="1"/>
</dbReference>
<feature type="domain" description="UVR" evidence="8">
    <location>
        <begin position="422"/>
        <end position="457"/>
    </location>
</feature>
<keyword evidence="10" id="KW-0645">Protease</keyword>
<dbReference type="InterPro" id="IPR027417">
    <property type="entry name" value="P-loop_NTPase"/>
</dbReference>
<evidence type="ECO:0000256" key="2">
    <source>
        <dbReference type="ARBA" id="ARBA00022741"/>
    </source>
</evidence>
<keyword evidence="3 6" id="KW-0067">ATP-binding</keyword>
<dbReference type="Gene3D" id="4.10.860.10">
    <property type="entry name" value="UVR domain"/>
    <property type="match status" value="1"/>
</dbReference>
<evidence type="ECO:0000313" key="11">
    <source>
        <dbReference type="Proteomes" id="UP000824208"/>
    </source>
</evidence>
<dbReference type="FunFam" id="3.40.50.300:FF:000010">
    <property type="entry name" value="Chaperone clpB 1, putative"/>
    <property type="match status" value="1"/>
</dbReference>
<proteinExistence type="inferred from homology"/>
<feature type="domain" description="Clp R" evidence="9">
    <location>
        <begin position="3"/>
        <end position="145"/>
    </location>
</feature>
<dbReference type="PROSITE" id="PS50151">
    <property type="entry name" value="UVR"/>
    <property type="match status" value="1"/>
</dbReference>
<dbReference type="Gene3D" id="3.40.50.300">
    <property type="entry name" value="P-loop containing nucleotide triphosphate hydrolases"/>
    <property type="match status" value="2"/>
</dbReference>
<dbReference type="AlphaFoldDB" id="A0A9D2S6V7"/>
<sequence>MDGNRFTQRAQAALRLARESAAEMGHGYVGSEHLLLGLAREGRGVAARVLESGGLDVETLRSAVARAVGLGTPGAPPYQGLTPRCKHIIEQAQAESARQRQDYVGTEHLLWGLLGEEDGVAVRVLASCGRDARLLRQDLRAAMGGDPPGSFHMGRARAEREPADSKLLEQFTRDLTRQAASGGLDPVVGREEEIDRVVQILSRRRKNNPALIGEPGVGKTAVAEGLARRLAAGDVPGDLRGKRLLSLDLSSMVAGTKYRGEFEERVKNILAEVARAGNIILFLDELHNIVGAGSAEGAIDAANIFKPALGRGEIQVLGATTTEEYRRYIEKDAALERRFQPVVVSEPDEAGALAILRGVRDRYEAHHRLRITDEALEAAVTLSVRYLPDRRLPDKAIDLVDEACALVRMERLTQSPLLRALEERVARTRREKEEAIRGQDFEKAAMLRDAEADFRRELERERTVWSSGCSTGEATGQDVAAVVSRWTGIPVTSITQGEREKLLALEGELHRRVVGQEEAVQAVARAVRRGRVGLKEPGRPTGAFLFLGPTGVGKTELCKALAQALFGSDQALLRFDMSEYMERHTVSRLIGSPPGYVGHEEGGQLTEAVRRRPYAVVLFDELEKAHADVWSLLLQIMEDGVLTDAQGRRADFRNTVIVLTSNVGAQRITAGGGRLGFSLRAPGETRPARELREEVMGDLKRVFRPEFLNRLDEIIVFRQLEREEIRAIARRMLAEVGGRLSALGMELEVEEDALDALAGAGFDPDYGARPLRRAIRAQVEDPAAEAILQGRLHPGDRARLTARAGAVALERAPGPPAVPEGAEDS</sequence>
<dbReference type="Pfam" id="PF17871">
    <property type="entry name" value="AAA_lid_9"/>
    <property type="match status" value="1"/>
</dbReference>
<dbReference type="InterPro" id="IPR003959">
    <property type="entry name" value="ATPase_AAA_core"/>
</dbReference>
<evidence type="ECO:0000256" key="5">
    <source>
        <dbReference type="PROSITE-ProRule" id="PRU01251"/>
    </source>
</evidence>
<comment type="caution">
    <text evidence="10">The sequence shown here is derived from an EMBL/GenBank/DDBJ whole genome shotgun (WGS) entry which is preliminary data.</text>
</comment>
<evidence type="ECO:0000313" key="10">
    <source>
        <dbReference type="EMBL" id="HJB57675.1"/>
    </source>
</evidence>
<keyword evidence="1 5" id="KW-0677">Repeat</keyword>
<evidence type="ECO:0000256" key="3">
    <source>
        <dbReference type="ARBA" id="ARBA00022840"/>
    </source>
</evidence>
<evidence type="ECO:0000259" key="8">
    <source>
        <dbReference type="PROSITE" id="PS50151"/>
    </source>
</evidence>
<dbReference type="Pfam" id="PF00004">
    <property type="entry name" value="AAA"/>
    <property type="match status" value="1"/>
</dbReference>
<keyword evidence="4 6" id="KW-0143">Chaperone</keyword>
<dbReference type="SUPFAM" id="SSF81923">
    <property type="entry name" value="Double Clp-N motif"/>
    <property type="match status" value="2"/>
</dbReference>
<dbReference type="InterPro" id="IPR001270">
    <property type="entry name" value="ClpA/B"/>
</dbReference>
<dbReference type="InterPro" id="IPR050130">
    <property type="entry name" value="ClpA_ClpB"/>
</dbReference>
<reference evidence="10" key="1">
    <citation type="journal article" date="2021" name="PeerJ">
        <title>Extensive microbial diversity within the chicken gut microbiome revealed by metagenomics and culture.</title>
        <authorList>
            <person name="Gilroy R."/>
            <person name="Ravi A."/>
            <person name="Getino M."/>
            <person name="Pursley I."/>
            <person name="Horton D.L."/>
            <person name="Alikhan N.F."/>
            <person name="Baker D."/>
            <person name="Gharbi K."/>
            <person name="Hall N."/>
            <person name="Watson M."/>
            <person name="Adriaenssens E.M."/>
            <person name="Foster-Nyarko E."/>
            <person name="Jarju S."/>
            <person name="Secka A."/>
            <person name="Antonio M."/>
            <person name="Oren A."/>
            <person name="Chaudhuri R.R."/>
            <person name="La Ragione R."/>
            <person name="Hildebrand F."/>
            <person name="Pallen M.J."/>
        </authorList>
    </citation>
    <scope>NUCLEOTIDE SEQUENCE</scope>
    <source>
        <strain evidence="10">CHK189-11263</strain>
    </source>
</reference>
<evidence type="ECO:0000259" key="9">
    <source>
        <dbReference type="PROSITE" id="PS51903"/>
    </source>
</evidence>
<dbReference type="InterPro" id="IPR004176">
    <property type="entry name" value="Clp_R_N"/>
</dbReference>
<dbReference type="InterPro" id="IPR003593">
    <property type="entry name" value="AAA+_ATPase"/>
</dbReference>
<dbReference type="GO" id="GO:0005737">
    <property type="term" value="C:cytoplasm"/>
    <property type="evidence" value="ECO:0007669"/>
    <property type="project" value="TreeGrafter"/>
</dbReference>
<dbReference type="PROSITE" id="PS51903">
    <property type="entry name" value="CLP_R"/>
    <property type="match status" value="1"/>
</dbReference>
<comment type="similarity">
    <text evidence="6">Belongs to the ClpA/ClpB family.</text>
</comment>
<dbReference type="PANTHER" id="PTHR11638:SF18">
    <property type="entry name" value="HEAT SHOCK PROTEIN 104"/>
    <property type="match status" value="1"/>
</dbReference>
<dbReference type="FunFam" id="3.40.50.300:FF:000025">
    <property type="entry name" value="ATP-dependent Clp protease subunit"/>
    <property type="match status" value="1"/>
</dbReference>
<evidence type="ECO:0000256" key="4">
    <source>
        <dbReference type="ARBA" id="ARBA00023186"/>
    </source>
</evidence>
<dbReference type="Gene3D" id="1.10.8.60">
    <property type="match status" value="2"/>
</dbReference>
<dbReference type="GO" id="GO:0016887">
    <property type="term" value="F:ATP hydrolysis activity"/>
    <property type="evidence" value="ECO:0007669"/>
    <property type="project" value="InterPro"/>
</dbReference>
<dbReference type="Gene3D" id="1.10.1780.10">
    <property type="entry name" value="Clp, N-terminal domain"/>
    <property type="match status" value="1"/>
</dbReference>
<dbReference type="PANTHER" id="PTHR11638">
    <property type="entry name" value="ATP-DEPENDENT CLP PROTEASE"/>
    <property type="match status" value="1"/>
</dbReference>
<dbReference type="GO" id="GO:0034605">
    <property type="term" value="P:cellular response to heat"/>
    <property type="evidence" value="ECO:0007669"/>
    <property type="project" value="TreeGrafter"/>
</dbReference>